<feature type="active site" description="Charge relay system" evidence="8 9">
    <location>
        <position position="462"/>
    </location>
</feature>
<keyword evidence="4 9" id="KW-0645">Protease</keyword>
<keyword evidence="14" id="KW-1185">Reference proteome</keyword>
<evidence type="ECO:0000259" key="11">
    <source>
        <dbReference type="Pfam" id="PF05922"/>
    </source>
</evidence>
<dbReference type="Gene3D" id="3.40.50.200">
    <property type="entry name" value="Peptidase S8/S53 domain"/>
    <property type="match status" value="1"/>
</dbReference>
<dbReference type="InterPro" id="IPR034197">
    <property type="entry name" value="Peptidases_S8_3"/>
</dbReference>
<organism evidence="13 14">
    <name type="scientific">Populus trichocarpa</name>
    <name type="common">Western balsam poplar</name>
    <name type="synonym">Populus balsamifera subsp. trichocarpa</name>
    <dbReference type="NCBI Taxonomy" id="3694"/>
    <lineage>
        <taxon>Eukaryota</taxon>
        <taxon>Viridiplantae</taxon>
        <taxon>Streptophyta</taxon>
        <taxon>Embryophyta</taxon>
        <taxon>Tracheophyta</taxon>
        <taxon>Spermatophyta</taxon>
        <taxon>Magnoliopsida</taxon>
        <taxon>eudicotyledons</taxon>
        <taxon>Gunneridae</taxon>
        <taxon>Pentapetalae</taxon>
        <taxon>rosids</taxon>
        <taxon>fabids</taxon>
        <taxon>Malpighiales</taxon>
        <taxon>Salicaceae</taxon>
        <taxon>Saliceae</taxon>
        <taxon>Populus</taxon>
    </lineage>
</organism>
<keyword evidence="6 9" id="KW-0378">Hydrolase</keyword>
<dbReference type="GO" id="GO:0005576">
    <property type="term" value="C:extracellular region"/>
    <property type="evidence" value="ECO:0000318"/>
    <property type="project" value="GO_Central"/>
</dbReference>
<dbReference type="Pfam" id="PF05922">
    <property type="entry name" value="Inhibitor_I9"/>
    <property type="match status" value="1"/>
</dbReference>
<evidence type="ECO:0000256" key="5">
    <source>
        <dbReference type="ARBA" id="ARBA00022729"/>
    </source>
</evidence>
<dbReference type="InterPro" id="IPR041469">
    <property type="entry name" value="Subtilisin-like_FN3"/>
</dbReference>
<dbReference type="Gene3D" id="3.30.70.80">
    <property type="entry name" value="Peptidase S8 propeptide/proteinase inhibitor I9"/>
    <property type="match status" value="1"/>
</dbReference>
<feature type="domain" description="Subtilisin-like protease fibronectin type-III" evidence="12">
    <location>
        <begin position="568"/>
        <end position="663"/>
    </location>
</feature>
<dbReference type="InterPro" id="IPR015500">
    <property type="entry name" value="Peptidase_S8_subtilisin-rel"/>
</dbReference>
<dbReference type="CDD" id="cd04852">
    <property type="entry name" value="Peptidases_S8_3"/>
    <property type="match status" value="1"/>
</dbReference>
<protein>
    <submittedName>
        <fullName evidence="13">Uncharacterized protein</fullName>
    </submittedName>
</protein>
<evidence type="ECO:0000256" key="9">
    <source>
        <dbReference type="PROSITE-ProRule" id="PRU01240"/>
    </source>
</evidence>
<dbReference type="PROSITE" id="PS51892">
    <property type="entry name" value="SUBTILASE"/>
    <property type="match status" value="1"/>
</dbReference>
<dbReference type="GO" id="GO:0006508">
    <property type="term" value="P:proteolysis"/>
    <property type="evidence" value="ECO:0007669"/>
    <property type="project" value="UniProtKB-KW"/>
</dbReference>
<dbReference type="PRINTS" id="PR00723">
    <property type="entry name" value="SUBTILISIN"/>
</dbReference>
<dbReference type="FunFam" id="3.40.50.200:FF:000006">
    <property type="entry name" value="Subtilisin-like protease SBT1.5"/>
    <property type="match status" value="1"/>
</dbReference>
<dbReference type="Pfam" id="PF00082">
    <property type="entry name" value="Peptidase_S8"/>
    <property type="match status" value="1"/>
</dbReference>
<dbReference type="SUPFAM" id="SSF52743">
    <property type="entry name" value="Subtilisin-like"/>
    <property type="match status" value="1"/>
</dbReference>
<dbReference type="PROSITE" id="PS00138">
    <property type="entry name" value="SUBTILASE_SER"/>
    <property type="match status" value="1"/>
</dbReference>
<keyword evidence="5" id="KW-0732">Signal</keyword>
<reference evidence="13 14" key="1">
    <citation type="journal article" date="2006" name="Science">
        <title>The genome of black cottonwood, Populus trichocarpa (Torr. &amp; Gray).</title>
        <authorList>
            <person name="Tuskan G.A."/>
            <person name="Difazio S."/>
            <person name="Jansson S."/>
            <person name="Bohlmann J."/>
            <person name="Grigoriev I."/>
            <person name="Hellsten U."/>
            <person name="Putnam N."/>
            <person name="Ralph S."/>
            <person name="Rombauts S."/>
            <person name="Salamov A."/>
            <person name="Schein J."/>
            <person name="Sterck L."/>
            <person name="Aerts A."/>
            <person name="Bhalerao R.R."/>
            <person name="Bhalerao R.P."/>
            <person name="Blaudez D."/>
            <person name="Boerjan W."/>
            <person name="Brun A."/>
            <person name="Brunner A."/>
            <person name="Busov V."/>
            <person name="Campbell M."/>
            <person name="Carlson J."/>
            <person name="Chalot M."/>
            <person name="Chapman J."/>
            <person name="Chen G.L."/>
            <person name="Cooper D."/>
            <person name="Coutinho P.M."/>
            <person name="Couturier J."/>
            <person name="Covert S."/>
            <person name="Cronk Q."/>
            <person name="Cunningham R."/>
            <person name="Davis J."/>
            <person name="Degroeve S."/>
            <person name="Dejardin A."/>
            <person name="Depamphilis C."/>
            <person name="Detter J."/>
            <person name="Dirks B."/>
            <person name="Dubchak I."/>
            <person name="Duplessis S."/>
            <person name="Ehlting J."/>
            <person name="Ellis B."/>
            <person name="Gendler K."/>
            <person name="Goodstein D."/>
            <person name="Gribskov M."/>
            <person name="Grimwood J."/>
            <person name="Groover A."/>
            <person name="Gunter L."/>
            <person name="Hamberger B."/>
            <person name="Heinze B."/>
            <person name="Helariutta Y."/>
            <person name="Henrissat B."/>
            <person name="Holligan D."/>
            <person name="Holt R."/>
            <person name="Huang W."/>
            <person name="Islam-Faridi N."/>
            <person name="Jones S."/>
            <person name="Jones-Rhoades M."/>
            <person name="Jorgensen R."/>
            <person name="Joshi C."/>
            <person name="Kangasjarvi J."/>
            <person name="Karlsson J."/>
            <person name="Kelleher C."/>
            <person name="Kirkpatrick R."/>
            <person name="Kirst M."/>
            <person name="Kohler A."/>
            <person name="Kalluri U."/>
            <person name="Larimer F."/>
            <person name="Leebens-Mack J."/>
            <person name="Leple J.C."/>
            <person name="Locascio P."/>
            <person name="Lou Y."/>
            <person name="Lucas S."/>
            <person name="Martin F."/>
            <person name="Montanini B."/>
            <person name="Napoli C."/>
            <person name="Nelson D.R."/>
            <person name="Nelson C."/>
            <person name="Nieminen K."/>
            <person name="Nilsson O."/>
            <person name="Pereda V."/>
            <person name="Peter G."/>
            <person name="Philippe R."/>
            <person name="Pilate G."/>
            <person name="Poliakov A."/>
            <person name="Razumovskaya J."/>
            <person name="Richardson P."/>
            <person name="Rinaldi C."/>
            <person name="Ritland K."/>
            <person name="Rouze P."/>
            <person name="Ryaboy D."/>
            <person name="Schmutz J."/>
            <person name="Schrader J."/>
            <person name="Segerman B."/>
            <person name="Shin H."/>
            <person name="Siddiqui A."/>
            <person name="Sterky F."/>
            <person name="Terry A."/>
            <person name="Tsai C.J."/>
            <person name="Uberbacher E."/>
            <person name="Unneberg P."/>
            <person name="Vahala J."/>
            <person name="Wall K."/>
            <person name="Wessler S."/>
            <person name="Yang G."/>
            <person name="Yin T."/>
            <person name="Douglas C."/>
            <person name="Marra M."/>
            <person name="Sandberg G."/>
            <person name="Van de Peer Y."/>
            <person name="Rokhsar D."/>
        </authorList>
    </citation>
    <scope>NUCLEOTIDE SEQUENCE [LARGE SCALE GENOMIC DNA]</scope>
    <source>
        <strain evidence="14">cv. Nisqually</strain>
    </source>
</reference>
<evidence type="ECO:0000256" key="4">
    <source>
        <dbReference type="ARBA" id="ARBA00022670"/>
    </source>
</evidence>
<dbReference type="Proteomes" id="UP000006729">
    <property type="component" value="Chromosome 10"/>
</dbReference>
<dbReference type="InterPro" id="IPR037045">
    <property type="entry name" value="S8pro/Inhibitor_I9_sf"/>
</dbReference>
<dbReference type="InterPro" id="IPR010259">
    <property type="entry name" value="S8pro/Inhibitor_I9"/>
</dbReference>
<sequence length="668" mass="72055">MGDYKNGDFSASALHTSMLEEVVVSASESKLYSYQRSFNGFAAKLTNEEMLKISAMEGVVSVFPNERKQPHTTRSWDFMGFSQHVRRVNTESNIVVGMLDTGIWPESESFSDEGFGPPPKKWKGSCQNFTCNNKIIGARYYRADGIFGKDDIVSPRDTEGHGTHTASTAAGNLVTGANMAGLASGTARGGAPSARIAVYKICWFDGCYDADILAAFDDAIADGVDIISLSVGGFAPRQYFNDSKAIGAFHAMKNGNSGPDLATITNVSPWFLYVAASTIDRKFVTKVMLGNGAFYEGTSINTFRLEHDTHPIVYAGDVPNTKEGYNESISRYCYKGSLDKKLVKGKIVLCDSIGDGLAASEAGAVGTIMLDGYYEDVAFNFSLPARKPTATIFKSIQREDDLAPYVVSFSSRGPNPITSDIIKPDLAAPGADILAAWPQGNTVTGLQGDRRVVRYNIISGTSMACPHATGAAAYIKSFHPTWSPAAIKSALMTTAFSMSAETNPEAEFGYGSGHINPVKAINPGLIYDAGEEDYVRFLCGQGYSNKQLRLVKGDDSSCSEVTKEAVWNLNYPSLGLSVRSGHSITRVFHRIVTNVESPESSYKAIVKAPNGLKIKVTPKALRFKYVGQIKSFVVTVKAKLGETAISGALIWDDGEHQVRSPVVAHVSL</sequence>
<keyword evidence="3" id="KW-0964">Secreted</keyword>
<dbReference type="Pfam" id="PF17766">
    <property type="entry name" value="fn3_6"/>
    <property type="match status" value="1"/>
</dbReference>
<evidence type="ECO:0000259" key="10">
    <source>
        <dbReference type="Pfam" id="PF00082"/>
    </source>
</evidence>
<accession>A0A2K1YWZ3</accession>
<dbReference type="InterPro" id="IPR023828">
    <property type="entry name" value="Peptidase_S8_Ser-AS"/>
</dbReference>
<evidence type="ECO:0000259" key="12">
    <source>
        <dbReference type="Pfam" id="PF17766"/>
    </source>
</evidence>
<dbReference type="EMBL" id="CM009299">
    <property type="protein sequence ID" value="PNT17536.1"/>
    <property type="molecule type" value="Genomic_DNA"/>
</dbReference>
<dbReference type="Gene3D" id="2.60.40.2310">
    <property type="match status" value="1"/>
</dbReference>
<dbReference type="PANTHER" id="PTHR10795">
    <property type="entry name" value="PROPROTEIN CONVERTASE SUBTILISIN/KEXIN"/>
    <property type="match status" value="1"/>
</dbReference>
<name>A0A2K1YWZ3_POPTR</name>
<dbReference type="InterPro" id="IPR000209">
    <property type="entry name" value="Peptidase_S8/S53_dom"/>
</dbReference>
<feature type="active site" description="Charge relay system" evidence="8 9">
    <location>
        <position position="161"/>
    </location>
</feature>
<feature type="active site" description="Charge relay system" evidence="8 9">
    <location>
        <position position="100"/>
    </location>
</feature>
<dbReference type="InParanoid" id="A0A2K1YWZ3"/>
<evidence type="ECO:0000256" key="8">
    <source>
        <dbReference type="PIRSR" id="PIRSR615500-1"/>
    </source>
</evidence>
<evidence type="ECO:0000256" key="6">
    <source>
        <dbReference type="ARBA" id="ARBA00022801"/>
    </source>
</evidence>
<dbReference type="GO" id="GO:0004252">
    <property type="term" value="F:serine-type endopeptidase activity"/>
    <property type="evidence" value="ECO:0000318"/>
    <property type="project" value="GO_Central"/>
</dbReference>
<evidence type="ECO:0000313" key="14">
    <source>
        <dbReference type="Proteomes" id="UP000006729"/>
    </source>
</evidence>
<dbReference type="CDD" id="cd02120">
    <property type="entry name" value="PA_subtilisin_like"/>
    <property type="match status" value="1"/>
</dbReference>
<dbReference type="Gene3D" id="3.50.30.30">
    <property type="match status" value="1"/>
</dbReference>
<feature type="domain" description="Inhibitor I9" evidence="11">
    <location>
        <begin position="12"/>
        <end position="67"/>
    </location>
</feature>
<gene>
    <name evidence="13" type="ORF">POPTR_010G196600</name>
</gene>
<evidence type="ECO:0000256" key="1">
    <source>
        <dbReference type="ARBA" id="ARBA00004613"/>
    </source>
</evidence>
<dbReference type="InterPro" id="IPR036852">
    <property type="entry name" value="Peptidase_S8/S53_dom_sf"/>
</dbReference>
<evidence type="ECO:0000256" key="7">
    <source>
        <dbReference type="ARBA" id="ARBA00022825"/>
    </source>
</evidence>
<comment type="subcellular location">
    <subcellularLocation>
        <location evidence="1">Secreted</location>
    </subcellularLocation>
</comment>
<proteinExistence type="inferred from homology"/>
<keyword evidence="7 9" id="KW-0720">Serine protease</keyword>
<evidence type="ECO:0000313" key="13">
    <source>
        <dbReference type="EMBL" id="PNT17536.1"/>
    </source>
</evidence>
<dbReference type="AlphaFoldDB" id="A0A2K1YWZ3"/>
<dbReference type="GO" id="GO:0009609">
    <property type="term" value="P:response to symbiotic bacterium"/>
    <property type="evidence" value="ECO:0007669"/>
    <property type="project" value="UniProtKB-ARBA"/>
</dbReference>
<feature type="domain" description="Peptidase S8/S53" evidence="10">
    <location>
        <begin position="92"/>
        <end position="511"/>
    </location>
</feature>
<evidence type="ECO:0000256" key="3">
    <source>
        <dbReference type="ARBA" id="ARBA00022525"/>
    </source>
</evidence>
<comment type="similarity">
    <text evidence="2 9">Belongs to the peptidase S8 family.</text>
</comment>
<dbReference type="InterPro" id="IPR045051">
    <property type="entry name" value="SBT"/>
</dbReference>
<evidence type="ECO:0000256" key="2">
    <source>
        <dbReference type="ARBA" id="ARBA00011073"/>
    </source>
</evidence>